<organism evidence="2 3">
    <name type="scientific">Oikopleura dioica</name>
    <name type="common">Tunicate</name>
    <dbReference type="NCBI Taxonomy" id="34765"/>
    <lineage>
        <taxon>Eukaryota</taxon>
        <taxon>Metazoa</taxon>
        <taxon>Chordata</taxon>
        <taxon>Tunicata</taxon>
        <taxon>Appendicularia</taxon>
        <taxon>Copelata</taxon>
        <taxon>Oikopleuridae</taxon>
        <taxon>Oikopleura</taxon>
    </lineage>
</organism>
<keyword evidence="3" id="KW-1185">Reference proteome</keyword>
<feature type="coiled-coil region" evidence="1">
    <location>
        <begin position="1"/>
        <end position="137"/>
    </location>
</feature>
<reference evidence="2 3" key="1">
    <citation type="submission" date="2021-04" db="EMBL/GenBank/DDBJ databases">
        <authorList>
            <person name="Bliznina A."/>
        </authorList>
    </citation>
    <scope>NUCLEOTIDE SEQUENCE [LARGE SCALE GENOMIC DNA]</scope>
</reference>
<evidence type="ECO:0000256" key="1">
    <source>
        <dbReference type="SAM" id="Coils"/>
    </source>
</evidence>
<evidence type="ECO:0000313" key="2">
    <source>
        <dbReference type="EMBL" id="CAG5103064.1"/>
    </source>
</evidence>
<protein>
    <submittedName>
        <fullName evidence="2">Oidioi.mRNA.OKI2018_I69.chr1.g597.t1.cds</fullName>
    </submittedName>
</protein>
<dbReference type="Proteomes" id="UP001158576">
    <property type="component" value="Chromosome 1"/>
</dbReference>
<evidence type="ECO:0000313" key="3">
    <source>
        <dbReference type="Proteomes" id="UP001158576"/>
    </source>
</evidence>
<sequence length="274" mass="32741">MAEISEKRRRIEAENALTELQIEYTNLVIQHELVKKALNNAEKLLAEDNEEYFSDLSYSDSEGATTQYERLRAEFHELKTEFEDQQEAFQKYREDTEQDFAIEQDQKERMEKLEEDLLCSQNQNRELRSRLHNLQDRSENEKFYKERFKEVTEDLIRSKSIIEVEKRNNTILSSKIEILKNVKHECLCDCCEYDEDHQRDKKELSENTLQNSLLKIEDLSLQLKMANVESEALREEVFRLRIDNEIKSTELEVFKTKDFSRRETCDNAVIFDAE</sequence>
<keyword evidence="1" id="KW-0175">Coiled coil</keyword>
<name>A0ABN7SPP5_OIKDI</name>
<proteinExistence type="predicted"/>
<dbReference type="EMBL" id="OU015566">
    <property type="protein sequence ID" value="CAG5103064.1"/>
    <property type="molecule type" value="Genomic_DNA"/>
</dbReference>
<gene>
    <name evidence="2" type="ORF">OKIOD_LOCUS9362</name>
</gene>
<accession>A0ABN7SPP5</accession>